<dbReference type="EMBL" id="OR769223">
    <property type="protein sequence ID" value="WQJ53895.1"/>
    <property type="molecule type" value="Genomic_DNA"/>
</dbReference>
<accession>A0ABZ0Z6Z2</accession>
<evidence type="ECO:0000313" key="2">
    <source>
        <dbReference type="Proteomes" id="UP001358193"/>
    </source>
</evidence>
<proteinExistence type="predicted"/>
<reference evidence="1 2" key="1">
    <citation type="submission" date="2023-11" db="EMBL/GenBank/DDBJ databases">
        <authorList>
            <person name="Cook R."/>
            <person name="Crisci M."/>
            <person name="Pye H."/>
            <person name="Adriaenssens E."/>
            <person name="Santini J."/>
        </authorList>
    </citation>
    <scope>NUCLEOTIDE SEQUENCE [LARGE SCALE GENOMIC DNA]</scope>
    <source>
        <strain evidence="1">Lak_Megaphage_Sonny</strain>
    </source>
</reference>
<evidence type="ECO:0000313" key="1">
    <source>
        <dbReference type="EMBL" id="WQJ53895.1"/>
    </source>
</evidence>
<organism evidence="1 2">
    <name type="scientific">phage Lak_Megaphage_Sonny</name>
    <dbReference type="NCBI Taxonomy" id="3109229"/>
    <lineage>
        <taxon>Viruses</taxon>
        <taxon>Duplodnaviria</taxon>
        <taxon>Heunggongvirae</taxon>
        <taxon>Uroviricota</taxon>
        <taxon>Caudoviricetes</taxon>
        <taxon>Caudoviricetes code 15 clade</taxon>
    </lineage>
</organism>
<sequence>MKYLYKKIYEAINTGIQNALALDDEDVSIIYQHKKIDNSINLMDYYVTEFVTESLNSPEDLKKAYYNIVQYYKKTQHTYKISSFNDLINIFYKIKSIKLYKRPNLNWINMSGIVSLIFKDNTELPFNQYDKSMSKKVEFIKIYVPDNTLFILQDTNEHHEIILHKHLLINDNNGYYYNYNNYNVENIKNSEIFNGYNINQSIKDAICQEPIESKKKSPFSYINDINKHTTNYEAYIPSIWELQFIYKNADIINLIIQTISEKTGEYIIPLLNIKEQDCILSSTISNGHIYCMSAIYETQYNGFKRVKSVLPEINIYDNAPSGLILPLFHKK</sequence>
<dbReference type="Proteomes" id="UP001358193">
    <property type="component" value="Segment"/>
</dbReference>
<name>A0ABZ0Z6Z2_9CAUD</name>
<protein>
    <submittedName>
        <fullName evidence="1">Uncharacterized protein</fullName>
    </submittedName>
</protein>
<keyword evidence="2" id="KW-1185">Reference proteome</keyword>